<comment type="caution">
    <text evidence="8">The sequence shown here is derived from an EMBL/GenBank/DDBJ whole genome shotgun (WGS) entry which is preliminary data.</text>
</comment>
<name>H3ZHC0_9ALTE</name>
<evidence type="ECO:0000259" key="6">
    <source>
        <dbReference type="Pfam" id="PF05175"/>
    </source>
</evidence>
<dbReference type="GO" id="GO:0102559">
    <property type="term" value="F:peptide chain release factor N(5)-glutamine methyltransferase activity"/>
    <property type="evidence" value="ECO:0007669"/>
    <property type="project" value="UniProtKB-EC"/>
</dbReference>
<dbReference type="STRING" id="1129374.AJE_13704"/>
<comment type="catalytic activity">
    <reaction evidence="4 5">
        <text>L-glutaminyl-[peptide chain release factor] + S-adenosyl-L-methionine = N(5)-methyl-L-glutaminyl-[peptide chain release factor] + S-adenosyl-L-homocysteine + H(+)</text>
        <dbReference type="Rhea" id="RHEA:42896"/>
        <dbReference type="Rhea" id="RHEA-COMP:10271"/>
        <dbReference type="Rhea" id="RHEA-COMP:10272"/>
        <dbReference type="ChEBI" id="CHEBI:15378"/>
        <dbReference type="ChEBI" id="CHEBI:30011"/>
        <dbReference type="ChEBI" id="CHEBI:57856"/>
        <dbReference type="ChEBI" id="CHEBI:59789"/>
        <dbReference type="ChEBI" id="CHEBI:61891"/>
        <dbReference type="EC" id="2.1.1.297"/>
    </reaction>
</comment>
<evidence type="ECO:0000313" key="9">
    <source>
        <dbReference type="Proteomes" id="UP000012046"/>
    </source>
</evidence>
<dbReference type="RefSeq" id="WP_008951347.1">
    <property type="nucleotide sequence ID" value="NZ_AHTH01000047.1"/>
</dbReference>
<feature type="domain" description="Release factor glutamine methyltransferase N-terminal" evidence="7">
    <location>
        <begin position="8"/>
        <end position="74"/>
    </location>
</feature>
<dbReference type="GO" id="GO:0003676">
    <property type="term" value="F:nucleic acid binding"/>
    <property type="evidence" value="ECO:0007669"/>
    <property type="project" value="InterPro"/>
</dbReference>
<proteinExistence type="inferred from homology"/>
<dbReference type="InterPro" id="IPR007848">
    <property type="entry name" value="Small_mtfrase_dom"/>
</dbReference>
<dbReference type="AlphaFoldDB" id="H3ZHC0"/>
<keyword evidence="3 5" id="KW-0949">S-adenosyl-L-methionine</keyword>
<dbReference type="InterPro" id="IPR002052">
    <property type="entry name" value="DNA_methylase_N6_adenine_CS"/>
</dbReference>
<dbReference type="eggNOG" id="COG2890">
    <property type="taxonomic scope" value="Bacteria"/>
</dbReference>
<dbReference type="PATRIC" id="fig|1129374.4.peg.2716"/>
<comment type="similarity">
    <text evidence="5">Belongs to the protein N5-glutamine methyltransferase family. PrmC subfamily.</text>
</comment>
<dbReference type="CDD" id="cd02440">
    <property type="entry name" value="AdoMet_MTases"/>
    <property type="match status" value="1"/>
</dbReference>
<dbReference type="EMBL" id="AHTH01000047">
    <property type="protein sequence ID" value="EHR40028.1"/>
    <property type="molecule type" value="Genomic_DNA"/>
</dbReference>
<evidence type="ECO:0000256" key="1">
    <source>
        <dbReference type="ARBA" id="ARBA00022603"/>
    </source>
</evidence>
<feature type="binding site" evidence="5">
    <location>
        <position position="184"/>
    </location>
    <ligand>
        <name>S-adenosyl-L-methionine</name>
        <dbReference type="ChEBI" id="CHEBI:59789"/>
    </ligand>
</feature>
<dbReference type="HAMAP" id="MF_02126">
    <property type="entry name" value="RF_methyltr_PrmC"/>
    <property type="match status" value="1"/>
</dbReference>
<dbReference type="FunFam" id="3.40.50.150:FF:000053">
    <property type="entry name" value="Release factor glutamine methyltransferase"/>
    <property type="match status" value="1"/>
</dbReference>
<dbReference type="Pfam" id="PF05175">
    <property type="entry name" value="MTS"/>
    <property type="match status" value="1"/>
</dbReference>
<dbReference type="Pfam" id="PF17827">
    <property type="entry name" value="PrmC_N"/>
    <property type="match status" value="1"/>
</dbReference>
<comment type="function">
    <text evidence="5">Methylates the class 1 translation termination release factors RF1/PrfA and RF2/PrfB on the glutamine residue of the universally conserved GGQ motif.</text>
</comment>
<feature type="binding site" evidence="5">
    <location>
        <position position="169"/>
    </location>
    <ligand>
        <name>S-adenosyl-L-methionine</name>
        <dbReference type="ChEBI" id="CHEBI:59789"/>
    </ligand>
</feature>
<dbReference type="NCBIfam" id="TIGR03534">
    <property type="entry name" value="RF_mod_PrmC"/>
    <property type="match status" value="1"/>
</dbReference>
<evidence type="ECO:0000256" key="2">
    <source>
        <dbReference type="ARBA" id="ARBA00022679"/>
    </source>
</evidence>
<dbReference type="PROSITE" id="PS00092">
    <property type="entry name" value="N6_MTASE"/>
    <property type="match status" value="1"/>
</dbReference>
<dbReference type="SUPFAM" id="SSF53335">
    <property type="entry name" value="S-adenosyl-L-methionine-dependent methyltransferases"/>
    <property type="match status" value="1"/>
</dbReference>
<dbReference type="GO" id="GO:0032259">
    <property type="term" value="P:methylation"/>
    <property type="evidence" value="ECO:0007669"/>
    <property type="project" value="UniProtKB-KW"/>
</dbReference>
<dbReference type="Gene3D" id="3.40.50.150">
    <property type="entry name" value="Vaccinia Virus protein VP39"/>
    <property type="match status" value="1"/>
</dbReference>
<evidence type="ECO:0000313" key="8">
    <source>
        <dbReference type="EMBL" id="EHR40028.1"/>
    </source>
</evidence>
<dbReference type="PANTHER" id="PTHR18895:SF74">
    <property type="entry name" value="MTRF1L RELEASE FACTOR GLUTAMINE METHYLTRANSFERASE"/>
    <property type="match status" value="1"/>
</dbReference>
<dbReference type="Gene3D" id="1.10.8.10">
    <property type="entry name" value="DNA helicase RuvA subunit, C-terminal domain"/>
    <property type="match status" value="1"/>
</dbReference>
<evidence type="ECO:0000256" key="3">
    <source>
        <dbReference type="ARBA" id="ARBA00022691"/>
    </source>
</evidence>
<sequence>MTLQQCVQLLSQQLGSLSDNPAQEARLLLCHLLGCKPGYLYTYPEREITAAEQQQLQPLVQRRLQGEPLAYIFGHWPFYGLELAVALCTLIPRPDTEILVDQALALDLPPQAQVLDLGTGTGAIALALAVNRPHWQLTGVDLNPDAVALAQRNAAALQSRNSRFLQSSWFSALSGQRYDLIVSNPPYIEAADPHLAALSFEPLSALVAAEQGLADLAQIIASAPAYLQPGGWLWLEHGYNQAEQVQQLLSVGGFSQVSSVRDYGGNWRISGGQFLPRDN</sequence>
<dbReference type="EC" id="2.1.1.297" evidence="5"/>
<feature type="binding site" evidence="5">
    <location>
        <begin position="184"/>
        <end position="187"/>
    </location>
    <ligand>
        <name>substrate</name>
    </ligand>
</feature>
<reference evidence="8 9" key="1">
    <citation type="journal article" date="2012" name="J. Bacteriol.">
        <title>Genome Sequence of Extracellular-Protease-Producing Alishewanella jeotgali Isolated from Traditional Korean Fermented Seafood.</title>
        <authorList>
            <person name="Jung J."/>
            <person name="Chun J."/>
            <person name="Park W."/>
        </authorList>
    </citation>
    <scope>NUCLEOTIDE SEQUENCE [LARGE SCALE GENOMIC DNA]</scope>
    <source>
        <strain evidence="8 9">KCTC 22429</strain>
    </source>
</reference>
<dbReference type="PANTHER" id="PTHR18895">
    <property type="entry name" value="HEMK METHYLTRANSFERASE"/>
    <property type="match status" value="1"/>
</dbReference>
<feature type="binding site" evidence="5">
    <location>
        <position position="141"/>
    </location>
    <ligand>
        <name>S-adenosyl-L-methionine</name>
        <dbReference type="ChEBI" id="CHEBI:59789"/>
    </ligand>
</feature>
<evidence type="ECO:0000259" key="7">
    <source>
        <dbReference type="Pfam" id="PF17827"/>
    </source>
</evidence>
<dbReference type="InterPro" id="IPR004556">
    <property type="entry name" value="HemK-like"/>
</dbReference>
<keyword evidence="1 5" id="KW-0489">Methyltransferase</keyword>
<keyword evidence="9" id="KW-1185">Reference proteome</keyword>
<dbReference type="InterPro" id="IPR029063">
    <property type="entry name" value="SAM-dependent_MTases_sf"/>
</dbReference>
<evidence type="ECO:0000256" key="4">
    <source>
        <dbReference type="ARBA" id="ARBA00048391"/>
    </source>
</evidence>
<dbReference type="Proteomes" id="UP000012046">
    <property type="component" value="Unassembled WGS sequence"/>
</dbReference>
<gene>
    <name evidence="5" type="primary">prmC</name>
    <name evidence="8" type="ORF">AJE_13704</name>
</gene>
<dbReference type="InterPro" id="IPR050320">
    <property type="entry name" value="N5-glutamine_MTase"/>
</dbReference>
<evidence type="ECO:0000256" key="5">
    <source>
        <dbReference type="HAMAP-Rule" id="MF_02126"/>
    </source>
</evidence>
<dbReference type="NCBIfam" id="TIGR00536">
    <property type="entry name" value="hemK_fam"/>
    <property type="match status" value="1"/>
</dbReference>
<dbReference type="InterPro" id="IPR019874">
    <property type="entry name" value="RF_methyltr_PrmC"/>
</dbReference>
<protein>
    <recommendedName>
        <fullName evidence="5">Release factor glutamine methyltransferase</fullName>
        <shortName evidence="5">RF MTase</shortName>
        <ecNumber evidence="5">2.1.1.297</ecNumber>
    </recommendedName>
    <alternativeName>
        <fullName evidence="5">N5-glutamine methyltransferase PrmC</fullName>
    </alternativeName>
    <alternativeName>
        <fullName evidence="5">Protein-(glutamine-N5) MTase PrmC</fullName>
    </alternativeName>
    <alternativeName>
        <fullName evidence="5">Protein-glutamine N-methyltransferase PrmC</fullName>
    </alternativeName>
</protein>
<keyword evidence="2 5" id="KW-0808">Transferase</keyword>
<feature type="domain" description="Methyltransferase small" evidence="6">
    <location>
        <begin position="106"/>
        <end position="192"/>
    </location>
</feature>
<feature type="binding site" evidence="5">
    <location>
        <begin position="118"/>
        <end position="122"/>
    </location>
    <ligand>
        <name>S-adenosyl-L-methionine</name>
        <dbReference type="ChEBI" id="CHEBI:59789"/>
    </ligand>
</feature>
<dbReference type="InterPro" id="IPR040758">
    <property type="entry name" value="PrmC_N"/>
</dbReference>
<accession>H3ZHC0</accession>
<organism evidence="8 9">
    <name type="scientific">Alishewanella jeotgali KCTC 22429</name>
    <dbReference type="NCBI Taxonomy" id="1129374"/>
    <lineage>
        <taxon>Bacteria</taxon>
        <taxon>Pseudomonadati</taxon>
        <taxon>Pseudomonadota</taxon>
        <taxon>Gammaproteobacteria</taxon>
        <taxon>Alteromonadales</taxon>
        <taxon>Alteromonadaceae</taxon>
        <taxon>Alishewanella</taxon>
    </lineage>
</organism>